<name>A0ACD4CUB4_9HYPH</name>
<gene>
    <name evidence="1" type="ORF">N8E88_01600</name>
</gene>
<organism evidence="1 2">
    <name type="scientific">Phyllobacterium zundukense</name>
    <dbReference type="NCBI Taxonomy" id="1867719"/>
    <lineage>
        <taxon>Bacteria</taxon>
        <taxon>Pseudomonadati</taxon>
        <taxon>Pseudomonadota</taxon>
        <taxon>Alphaproteobacteria</taxon>
        <taxon>Hyphomicrobiales</taxon>
        <taxon>Phyllobacteriaceae</taxon>
        <taxon>Phyllobacterium</taxon>
    </lineage>
</organism>
<keyword evidence="1" id="KW-0614">Plasmid</keyword>
<keyword evidence="2" id="KW-1185">Reference proteome</keyword>
<sequence length="1331" mass="148056">MNKLFAPNQANDTVTVDDVSRSASDSFPLSLAQKRIWSLEQIGNSTVFPLQVLTLRWNNSVTLDQLQHALAQLAKRHSALRTRFRRFAGGRIEQFSDAREAPPVETLGSDSNPLTAVETERHEAEFISRPFDLLSGVSSRGQLIVTAQGSLNSTIVVHPIVCDDAALSILQRDLIALINNEALASVIDDNLLRGAREEEWLETNDFTTALAHWRNLFGEEYTATTLPTRFNASGYAGAKRRHLPFQLDATLWTSVKLYAKQHNVKADLLLSAAFAILLARYSGNYNLQHGILLSNRDTDGRRQTVGRVEQILPLRLELTSRARVLDVCRAVDSAIAAGTHNLVPFERLVQEIQTHEEREQDAIVKSLFEFRQPRVHFDLAPVTLPTLAPRSDVELALVVSPNESGGLDGLFDYAEDIYEPGLIERASLHYGRILAQAISGTNIRIKDIQFIAEDELDILSAPYDDDGVNDDRPVHEHIAAHAARTPDKTAIIYADEVWSHARLDQSANRLAHRLIKLGVGADISVAIAVKRSPEAIVGILATLKAGGAYIPVEPDHPTTRNHHILHDGGVKVILTNSWLLDRIPDGLDAIILELDKLDLDQEPGTAPDVHVHKNQLAYIMYTSGSTGLPKGVAVEHGPLTHHMQNTSRVYGMSELSRELPFLPFSSDGGHERWMNPLMEGGSIILPDQPLWTPEETLTAMRKHGANNASIPTTYLQQLAEWADLTDSAPPMRLYSFGGEGLAQQTFDLLSKALKSEWLINGYGPTETIMTPMVWKVRAGQKFEGTYAPIGRAVGNRRVYVLDPDLNPCPIGVTGELYIAGEGMARGYIGKPDITADRFIPDPFSKEGGRLYRSGDLTRWREDGTVEFVGRVDHQVKLRGYRIELGEIEAALLQQDGVGEALVVLRDDEATKQKMLVAYVVPKQGRELEIAEIHSALERALPAYMVPTAIVPLTSMPINPNSKLDRFALPAPTPLRRTIIEPQNAMEADVLDIWQQILNVSPISVEDNFFAIGGNSLGAIRILSALRQRKPQNRTTIADLFNNPTIRSFAKVIEAGNDQAGSEVIVLRASGTKPMLYCFPGLLVSTREYVKLVDYLGADQPATGFICYSLSEQKQIGASVDEIIESYVDYIRSHSKGQPCYFLGWSWGGLLAYEAARRLGDEIDLRLITMVDVCDLGTEFAIGSTPRFKPGERDQLHRMVQEWLSQTAMRTEWDRLLGVMDADTYDQFLRFVGDEKDELPTDGPDISSREHTFWILIDNALIFRRHQLQPHNVPIHSWAADDSLNRGLNLIDWRRYSPRANPAEIISGTNHLHVIGSQAFHSRLAHRLNEAL</sequence>
<protein>
    <submittedName>
        <fullName evidence="1">Amino acid adenylation domain-containing protein</fullName>
    </submittedName>
</protein>
<accession>A0ACD4CUB4</accession>
<evidence type="ECO:0000313" key="1">
    <source>
        <dbReference type="EMBL" id="UXN57148.1"/>
    </source>
</evidence>
<evidence type="ECO:0000313" key="2">
    <source>
        <dbReference type="Proteomes" id="UP001061991"/>
    </source>
</evidence>
<reference evidence="1" key="1">
    <citation type="submission" date="2022-09" db="EMBL/GenBank/DDBJ databases">
        <title>Interaction between co-microsymbionts with complementary sets of symbiotic genes in legume-rhizobium systems.</title>
        <authorList>
            <person name="Safronova V."/>
            <person name="Sazanova A."/>
            <person name="Afonin A."/>
            <person name="Chirak E."/>
        </authorList>
    </citation>
    <scope>NUCLEOTIDE SEQUENCE</scope>
    <source>
        <strain evidence="1">A18/3m</strain>
    </source>
</reference>
<dbReference type="Proteomes" id="UP001061991">
    <property type="component" value="Plasmid p_unnamed4"/>
</dbReference>
<geneLocation type="plasmid" evidence="1 2">
    <name>p_unnamed4</name>
</geneLocation>
<dbReference type="EMBL" id="CP104969">
    <property type="protein sequence ID" value="UXN57148.1"/>
    <property type="molecule type" value="Genomic_DNA"/>
</dbReference>
<proteinExistence type="predicted"/>